<protein>
    <submittedName>
        <fullName evidence="1">Uncharacterized protein</fullName>
    </submittedName>
</protein>
<comment type="caution">
    <text evidence="1">The sequence shown here is derived from an EMBL/GenBank/DDBJ whole genome shotgun (WGS) entry which is preliminary data.</text>
</comment>
<name>A0ABW3LNW4_9BACI</name>
<evidence type="ECO:0000313" key="2">
    <source>
        <dbReference type="Proteomes" id="UP001597040"/>
    </source>
</evidence>
<dbReference type="Proteomes" id="UP001597040">
    <property type="component" value="Unassembled WGS sequence"/>
</dbReference>
<dbReference type="EMBL" id="JBHTKJ010000057">
    <property type="protein sequence ID" value="MFD1040052.1"/>
    <property type="molecule type" value="Genomic_DNA"/>
</dbReference>
<keyword evidence="2" id="KW-1185">Reference proteome</keyword>
<evidence type="ECO:0000313" key="1">
    <source>
        <dbReference type="EMBL" id="MFD1040052.1"/>
    </source>
</evidence>
<sequence length="59" mass="6844">MKCNGSANTYNGVTHNSKLVSRITFIHIDLLIVVLEKALETCIKYKQKRKCLERLDKHK</sequence>
<proteinExistence type="predicted"/>
<organism evidence="1 2">
    <name type="scientific">Virgibacillus byunsanensis</name>
    <dbReference type="NCBI Taxonomy" id="570945"/>
    <lineage>
        <taxon>Bacteria</taxon>
        <taxon>Bacillati</taxon>
        <taxon>Bacillota</taxon>
        <taxon>Bacilli</taxon>
        <taxon>Bacillales</taxon>
        <taxon>Bacillaceae</taxon>
        <taxon>Virgibacillus</taxon>
    </lineage>
</organism>
<dbReference type="RefSeq" id="WP_390363787.1">
    <property type="nucleotide sequence ID" value="NZ_JBHTKJ010000057.1"/>
</dbReference>
<accession>A0ABW3LNW4</accession>
<reference evidence="2" key="1">
    <citation type="journal article" date="2019" name="Int. J. Syst. Evol. Microbiol.">
        <title>The Global Catalogue of Microorganisms (GCM) 10K type strain sequencing project: providing services to taxonomists for standard genome sequencing and annotation.</title>
        <authorList>
            <consortium name="The Broad Institute Genomics Platform"/>
            <consortium name="The Broad Institute Genome Sequencing Center for Infectious Disease"/>
            <person name="Wu L."/>
            <person name="Ma J."/>
        </authorList>
    </citation>
    <scope>NUCLEOTIDE SEQUENCE [LARGE SCALE GENOMIC DNA]</scope>
    <source>
        <strain evidence="2">CCUG 56754</strain>
    </source>
</reference>
<gene>
    <name evidence="1" type="ORF">ACFQ3N_16895</name>
</gene>